<dbReference type="EMBL" id="JYDQ01000581">
    <property type="protein sequence ID" value="KRY07012.1"/>
    <property type="molecule type" value="Genomic_DNA"/>
</dbReference>
<protein>
    <submittedName>
        <fullName evidence="1">Uncharacterized protein</fullName>
    </submittedName>
</protein>
<reference evidence="1 2" key="1">
    <citation type="submission" date="2015-01" db="EMBL/GenBank/DDBJ databases">
        <title>Evolution of Trichinella species and genotypes.</title>
        <authorList>
            <person name="Korhonen P.K."/>
            <person name="Edoardo P."/>
            <person name="Giuseppe L.R."/>
            <person name="Gasser R.B."/>
        </authorList>
    </citation>
    <scope>NUCLEOTIDE SEQUENCE [LARGE SCALE GENOMIC DNA]</scope>
    <source>
        <strain evidence="1">ISS2496</strain>
    </source>
</reference>
<sequence length="62" mass="7216">MPSHPPGVYGVHPLGPDPIPARLARHRDVVVWVAQIRVRRVRLKRVALRKALWSHDFRSYDL</sequence>
<proteinExistence type="predicted"/>
<evidence type="ECO:0000313" key="2">
    <source>
        <dbReference type="Proteomes" id="UP000054783"/>
    </source>
</evidence>
<keyword evidence="2" id="KW-1185">Reference proteome</keyword>
<dbReference type="Proteomes" id="UP000054783">
    <property type="component" value="Unassembled WGS sequence"/>
</dbReference>
<name>A0A0V0Z3E7_9BILA</name>
<gene>
    <name evidence="1" type="ORF">T12_13483</name>
</gene>
<comment type="caution">
    <text evidence="1">The sequence shown here is derived from an EMBL/GenBank/DDBJ whole genome shotgun (WGS) entry which is preliminary data.</text>
</comment>
<organism evidence="1 2">
    <name type="scientific">Trichinella patagoniensis</name>
    <dbReference type="NCBI Taxonomy" id="990121"/>
    <lineage>
        <taxon>Eukaryota</taxon>
        <taxon>Metazoa</taxon>
        <taxon>Ecdysozoa</taxon>
        <taxon>Nematoda</taxon>
        <taxon>Enoplea</taxon>
        <taxon>Dorylaimia</taxon>
        <taxon>Trichinellida</taxon>
        <taxon>Trichinellidae</taxon>
        <taxon>Trichinella</taxon>
    </lineage>
</organism>
<evidence type="ECO:0000313" key="1">
    <source>
        <dbReference type="EMBL" id="KRY07012.1"/>
    </source>
</evidence>
<accession>A0A0V0Z3E7</accession>
<dbReference type="AlphaFoldDB" id="A0A0V0Z3E7"/>